<dbReference type="Pfam" id="PF00814">
    <property type="entry name" value="TsaD"/>
    <property type="match status" value="1"/>
</dbReference>
<dbReference type="NCBIfam" id="TIGR03725">
    <property type="entry name" value="T6A_YeaZ"/>
    <property type="match status" value="1"/>
</dbReference>
<dbReference type="InterPro" id="IPR000905">
    <property type="entry name" value="Gcp-like_dom"/>
</dbReference>
<dbReference type="InterPro" id="IPR022496">
    <property type="entry name" value="T6A_TsaB"/>
</dbReference>
<sequence>MLEHNNPDQRTLVIDSSYGSTVAIVGGSALTQTDTRAHVEQLVPHIQTVLKNNHVELQDLNNIVVGIGPAPFTGLRAGIVAARALAFSQHVPLLGQDILEPQALWLAQQLNRMRSGQQEHTHTVRDIALIVNDARRKQLYWRAYDITGIPALPDDNHVDKTSLKLPDPVTAIDISKPEDIMPQLASALGSFPRENIGSNAAVADAPTYCVHVMGQGVQRYRASLIDAYTDIAFGQIYDESLWQIDPQQAALYMTITAYAHHQQGGTCATEPLYVRRPDVAVPNPLKHVLGSGNVHHHE</sequence>
<comment type="caution">
    <text evidence="2">The sequence shown here is derived from an EMBL/GenBank/DDBJ whole genome shotgun (WGS) entry which is preliminary data.</text>
</comment>
<reference evidence="2" key="2">
    <citation type="submission" date="2020-09" db="EMBL/GenBank/DDBJ databases">
        <authorList>
            <person name="Sun Q."/>
            <person name="Sedlacek I."/>
        </authorList>
    </citation>
    <scope>NUCLEOTIDE SEQUENCE</scope>
    <source>
        <strain evidence="2">CCM 8606</strain>
    </source>
</reference>
<organism evidence="2 3">
    <name type="scientific">Galliscardovia ingluviei</name>
    <dbReference type="NCBI Taxonomy" id="1769422"/>
    <lineage>
        <taxon>Bacteria</taxon>
        <taxon>Bacillati</taxon>
        <taxon>Actinomycetota</taxon>
        <taxon>Actinomycetes</taxon>
        <taxon>Bifidobacteriales</taxon>
        <taxon>Bifidobacteriaceae</taxon>
        <taxon>Galliscardovia</taxon>
    </lineage>
</organism>
<protein>
    <submittedName>
        <fullName evidence="2">tRNA (Adenosine(37)-N6)-threonylcarbamoyltransferase complex dimerization subunit type 1 TsaB</fullName>
    </submittedName>
</protein>
<dbReference type="EMBL" id="BMDH01000001">
    <property type="protein sequence ID" value="GGI13162.1"/>
    <property type="molecule type" value="Genomic_DNA"/>
</dbReference>
<dbReference type="SUPFAM" id="SSF53067">
    <property type="entry name" value="Actin-like ATPase domain"/>
    <property type="match status" value="1"/>
</dbReference>
<dbReference type="Gene3D" id="3.30.420.40">
    <property type="match status" value="2"/>
</dbReference>
<evidence type="ECO:0000313" key="3">
    <source>
        <dbReference type="Proteomes" id="UP000619536"/>
    </source>
</evidence>
<evidence type="ECO:0000259" key="1">
    <source>
        <dbReference type="Pfam" id="PF00814"/>
    </source>
</evidence>
<dbReference type="RefSeq" id="WP_188354611.1">
    <property type="nucleotide sequence ID" value="NZ_BMDH01000001.1"/>
</dbReference>
<accession>A0A8J3EXH2</accession>
<dbReference type="AlphaFoldDB" id="A0A8J3EXH2"/>
<dbReference type="Proteomes" id="UP000619536">
    <property type="component" value="Unassembled WGS sequence"/>
</dbReference>
<name>A0A8J3EXH2_9BIFI</name>
<dbReference type="GO" id="GO:0002949">
    <property type="term" value="P:tRNA threonylcarbamoyladenosine modification"/>
    <property type="evidence" value="ECO:0007669"/>
    <property type="project" value="InterPro"/>
</dbReference>
<evidence type="ECO:0000313" key="2">
    <source>
        <dbReference type="EMBL" id="GGI13162.1"/>
    </source>
</evidence>
<proteinExistence type="predicted"/>
<gene>
    <name evidence="2" type="ORF">GCM10007377_04580</name>
</gene>
<feature type="domain" description="Gcp-like" evidence="1">
    <location>
        <begin position="35"/>
        <end position="147"/>
    </location>
</feature>
<dbReference type="InterPro" id="IPR043129">
    <property type="entry name" value="ATPase_NBD"/>
</dbReference>
<keyword evidence="3" id="KW-1185">Reference proteome</keyword>
<reference evidence="2" key="1">
    <citation type="journal article" date="2014" name="Int. J. Syst. Evol. Microbiol.">
        <title>Complete genome sequence of Corynebacterium casei LMG S-19264T (=DSM 44701T), isolated from a smear-ripened cheese.</title>
        <authorList>
            <consortium name="US DOE Joint Genome Institute (JGI-PGF)"/>
            <person name="Walter F."/>
            <person name="Albersmeier A."/>
            <person name="Kalinowski J."/>
            <person name="Ruckert C."/>
        </authorList>
    </citation>
    <scope>NUCLEOTIDE SEQUENCE</scope>
    <source>
        <strain evidence="2">CCM 8606</strain>
    </source>
</reference>